<evidence type="ECO:0000313" key="1">
    <source>
        <dbReference type="EMBL" id="CAD9387795.1"/>
    </source>
</evidence>
<organism evidence="1">
    <name type="scientific">Florenciella parvula</name>
    <dbReference type="NCBI Taxonomy" id="236787"/>
    <lineage>
        <taxon>Eukaryota</taxon>
        <taxon>Sar</taxon>
        <taxon>Stramenopiles</taxon>
        <taxon>Ochrophyta</taxon>
        <taxon>Dictyochophyceae</taxon>
        <taxon>Florenciellales</taxon>
        <taxon>Florenciella</taxon>
    </lineage>
</organism>
<dbReference type="EMBL" id="HBGT01004047">
    <property type="protein sequence ID" value="CAD9387795.1"/>
    <property type="molecule type" value="Transcribed_RNA"/>
</dbReference>
<proteinExistence type="predicted"/>
<name>A0A7S2FEH8_9STRA</name>
<dbReference type="AlphaFoldDB" id="A0A7S2FEH8"/>
<accession>A0A7S2FEH8</accession>
<reference evidence="1" key="1">
    <citation type="submission" date="2021-01" db="EMBL/GenBank/DDBJ databases">
        <authorList>
            <person name="Corre E."/>
            <person name="Pelletier E."/>
            <person name="Niang G."/>
            <person name="Scheremetjew M."/>
            <person name="Finn R."/>
            <person name="Kale V."/>
            <person name="Holt S."/>
            <person name="Cochrane G."/>
            <person name="Meng A."/>
            <person name="Brown T."/>
            <person name="Cohen L."/>
        </authorList>
    </citation>
    <scope>NUCLEOTIDE SEQUENCE</scope>
    <source>
        <strain evidence="1">RCC1693</strain>
    </source>
</reference>
<protein>
    <submittedName>
        <fullName evidence="1">Uncharacterized protein</fullName>
    </submittedName>
</protein>
<gene>
    <name evidence="1" type="ORF">FPAR1323_LOCUS2255</name>
</gene>
<sequence>MIPTSERKFFRVEMNTTTGSAIIQKVVFARRVRTDLDFTVLSGGETESLRLNPQGISIVAPGFVGDGFFANRQLGELEWALGGDLPEVGRCLLRACRSGAAEQKADLQRCMTLMGCAVKRGDAMSGITSPSAKRSILSFFGFKIEEGTPDNLRTLQQSGWALFKRRRIAV</sequence>